<feature type="region of interest" description="Disordered" evidence="5">
    <location>
        <begin position="1"/>
        <end position="23"/>
    </location>
</feature>
<evidence type="ECO:0000313" key="6">
    <source>
        <dbReference type="Ensembl" id="ENSSPUP00000019865.1"/>
    </source>
</evidence>
<evidence type="ECO:0000256" key="5">
    <source>
        <dbReference type="SAM" id="MobiDB-lite"/>
    </source>
</evidence>
<dbReference type="InterPro" id="IPR028745">
    <property type="entry name" value="AKAP9/Pericentrin"/>
</dbReference>
<keyword evidence="7" id="KW-1185">Reference proteome</keyword>
<keyword evidence="2" id="KW-0963">Cytoplasm</keyword>
<dbReference type="PANTHER" id="PTHR44981">
    <property type="entry name" value="PERICENTRIN-LIKE PROTEIN, ISOFORM F"/>
    <property type="match status" value="1"/>
</dbReference>
<organism evidence="6 7">
    <name type="scientific">Sphenodon punctatus</name>
    <name type="common">Tuatara</name>
    <name type="synonym">Hatteria punctata</name>
    <dbReference type="NCBI Taxonomy" id="8508"/>
    <lineage>
        <taxon>Eukaryota</taxon>
        <taxon>Metazoa</taxon>
        <taxon>Chordata</taxon>
        <taxon>Craniata</taxon>
        <taxon>Vertebrata</taxon>
        <taxon>Euteleostomi</taxon>
        <taxon>Lepidosauria</taxon>
        <taxon>Sphenodontia</taxon>
        <taxon>Sphenodontidae</taxon>
        <taxon>Sphenodon</taxon>
    </lineage>
</organism>
<evidence type="ECO:0000256" key="3">
    <source>
        <dbReference type="ARBA" id="ARBA00023054"/>
    </source>
</evidence>
<dbReference type="PANTHER" id="PTHR44981:SF3">
    <property type="entry name" value="PERICENTRIN"/>
    <property type="match status" value="1"/>
</dbReference>
<dbReference type="GO" id="GO:0007165">
    <property type="term" value="P:signal transduction"/>
    <property type="evidence" value="ECO:0007669"/>
    <property type="project" value="InterPro"/>
</dbReference>
<name>A0A8D0HFQ0_SPHPU</name>
<feature type="compositionally biased region" description="Basic and acidic residues" evidence="5">
    <location>
        <begin position="1"/>
        <end position="18"/>
    </location>
</feature>
<keyword evidence="3" id="KW-0175">Coiled coil</keyword>
<accession>A0A8D0HFQ0</accession>
<dbReference type="Ensembl" id="ENSSPUT00000021162.1">
    <property type="protein sequence ID" value="ENSSPUP00000019865.1"/>
    <property type="gene ID" value="ENSSPUG00000015290.1"/>
</dbReference>
<comment type="subcellular location">
    <subcellularLocation>
        <location evidence="1">Cytoplasm</location>
        <location evidence="1">Cytoskeleton</location>
        <location evidence="1">Microtubule organizing center</location>
        <location evidence="1">Centrosome</location>
    </subcellularLocation>
</comment>
<proteinExistence type="predicted"/>
<dbReference type="Proteomes" id="UP000694392">
    <property type="component" value="Unplaced"/>
</dbReference>
<dbReference type="GO" id="GO:0060090">
    <property type="term" value="F:molecular adaptor activity"/>
    <property type="evidence" value="ECO:0007669"/>
    <property type="project" value="InterPro"/>
</dbReference>
<evidence type="ECO:0000256" key="2">
    <source>
        <dbReference type="ARBA" id="ARBA00022490"/>
    </source>
</evidence>
<dbReference type="AlphaFoldDB" id="A0A8D0HFQ0"/>
<reference evidence="6" key="1">
    <citation type="submission" date="2025-08" db="UniProtKB">
        <authorList>
            <consortium name="Ensembl"/>
        </authorList>
    </citation>
    <scope>IDENTIFICATION</scope>
</reference>
<reference evidence="6" key="2">
    <citation type="submission" date="2025-09" db="UniProtKB">
        <authorList>
            <consortium name="Ensembl"/>
        </authorList>
    </citation>
    <scope>IDENTIFICATION</scope>
</reference>
<keyword evidence="4" id="KW-0206">Cytoskeleton</keyword>
<sequence length="97" mass="11090">MLEKKTESLHNKKEKTNSKLETLLQQEDQEGGNLVVMLRSDIELSRNERKKLQVSYQRVLKLLSRTAKAITAIKDLICNKFGLYFDSGLACGDSREC</sequence>
<protein>
    <submittedName>
        <fullName evidence="6">Uncharacterized protein</fullName>
    </submittedName>
</protein>
<dbReference type="GO" id="GO:0005813">
    <property type="term" value="C:centrosome"/>
    <property type="evidence" value="ECO:0007669"/>
    <property type="project" value="UniProtKB-SubCell"/>
</dbReference>
<evidence type="ECO:0000256" key="4">
    <source>
        <dbReference type="ARBA" id="ARBA00023212"/>
    </source>
</evidence>
<evidence type="ECO:0000256" key="1">
    <source>
        <dbReference type="ARBA" id="ARBA00004300"/>
    </source>
</evidence>
<evidence type="ECO:0000313" key="7">
    <source>
        <dbReference type="Proteomes" id="UP000694392"/>
    </source>
</evidence>